<dbReference type="AlphaFoldDB" id="A0A2P2R3E1"/>
<protein>
    <submittedName>
        <fullName evidence="1">Uncharacterized protein</fullName>
    </submittedName>
</protein>
<dbReference type="EMBL" id="GGEC01093170">
    <property type="protein sequence ID" value="MBX73654.1"/>
    <property type="molecule type" value="Transcribed_RNA"/>
</dbReference>
<name>A0A2P2R3E1_RHIMU</name>
<reference evidence="1" key="1">
    <citation type="submission" date="2018-02" db="EMBL/GenBank/DDBJ databases">
        <title>Rhizophora mucronata_Transcriptome.</title>
        <authorList>
            <person name="Meera S.P."/>
            <person name="Sreeshan A."/>
            <person name="Augustine A."/>
        </authorList>
    </citation>
    <scope>NUCLEOTIDE SEQUENCE</scope>
    <source>
        <tissue evidence="1">Leaf</tissue>
    </source>
</reference>
<evidence type="ECO:0000313" key="1">
    <source>
        <dbReference type="EMBL" id="MBX73654.1"/>
    </source>
</evidence>
<accession>A0A2P2R3E1</accession>
<sequence>MWIYILIHELFPKYVFHNMLCSTT</sequence>
<organism evidence="1">
    <name type="scientific">Rhizophora mucronata</name>
    <name type="common">Asiatic mangrove</name>
    <dbReference type="NCBI Taxonomy" id="61149"/>
    <lineage>
        <taxon>Eukaryota</taxon>
        <taxon>Viridiplantae</taxon>
        <taxon>Streptophyta</taxon>
        <taxon>Embryophyta</taxon>
        <taxon>Tracheophyta</taxon>
        <taxon>Spermatophyta</taxon>
        <taxon>Magnoliopsida</taxon>
        <taxon>eudicotyledons</taxon>
        <taxon>Gunneridae</taxon>
        <taxon>Pentapetalae</taxon>
        <taxon>rosids</taxon>
        <taxon>fabids</taxon>
        <taxon>Malpighiales</taxon>
        <taxon>Rhizophoraceae</taxon>
        <taxon>Rhizophora</taxon>
    </lineage>
</organism>
<proteinExistence type="predicted"/>